<feature type="domain" description="HTH marR-type" evidence="4">
    <location>
        <begin position="4"/>
        <end position="143"/>
    </location>
</feature>
<dbReference type="InterPro" id="IPR039422">
    <property type="entry name" value="MarR/SlyA-like"/>
</dbReference>
<dbReference type="InterPro" id="IPR036390">
    <property type="entry name" value="WH_DNA-bd_sf"/>
</dbReference>
<dbReference type="Proteomes" id="UP000192772">
    <property type="component" value="Unassembled WGS sequence"/>
</dbReference>
<sequence length="170" mass="19427">MDPSDDVLRSWEQFREAASLLYREIERALTANHDLTIPDLHILHRISTDPRRCTRMGALAETLVLAPSRVSWQVGHLEDRGLVCKVRSRDDRRIVMVTLTPKGHEHLQPALRTYATLVRRYYLDPLTRDQMIALGDSARRVSDALKLRETLPGPQMPEDLGLRRVLQGGS</sequence>
<evidence type="ECO:0000256" key="3">
    <source>
        <dbReference type="ARBA" id="ARBA00023163"/>
    </source>
</evidence>
<dbReference type="PROSITE" id="PS50995">
    <property type="entry name" value="HTH_MARR_2"/>
    <property type="match status" value="1"/>
</dbReference>
<dbReference type="GO" id="GO:0003700">
    <property type="term" value="F:DNA-binding transcription factor activity"/>
    <property type="evidence" value="ECO:0007669"/>
    <property type="project" value="InterPro"/>
</dbReference>
<evidence type="ECO:0000256" key="2">
    <source>
        <dbReference type="ARBA" id="ARBA00023125"/>
    </source>
</evidence>
<dbReference type="Pfam" id="PF22381">
    <property type="entry name" value="Staph_reg_Sar_Rot"/>
    <property type="match status" value="1"/>
</dbReference>
<evidence type="ECO:0000313" key="6">
    <source>
        <dbReference type="Proteomes" id="UP000192772"/>
    </source>
</evidence>
<dbReference type="GO" id="GO:0006950">
    <property type="term" value="P:response to stress"/>
    <property type="evidence" value="ECO:0007669"/>
    <property type="project" value="TreeGrafter"/>
</dbReference>
<dbReference type="RefSeq" id="WP_064927180.1">
    <property type="nucleotide sequence ID" value="NZ_LZSD01000016.1"/>
</dbReference>
<dbReference type="InterPro" id="IPR036388">
    <property type="entry name" value="WH-like_DNA-bd_sf"/>
</dbReference>
<keyword evidence="2" id="KW-0238">DNA-binding</keyword>
<reference evidence="5 6" key="1">
    <citation type="submission" date="2017-02" db="EMBL/GenBank/DDBJ databases">
        <title>The new phylogeny of genus Mycobacterium.</title>
        <authorList>
            <person name="Tortoli E."/>
            <person name="Trovato A."/>
            <person name="Cirillo D.M."/>
        </authorList>
    </citation>
    <scope>NUCLEOTIDE SEQUENCE [LARGE SCALE GENOMIC DNA]</scope>
    <source>
        <strain evidence="5 6">FI-09383</strain>
    </source>
</reference>
<evidence type="ECO:0000256" key="1">
    <source>
        <dbReference type="ARBA" id="ARBA00023015"/>
    </source>
</evidence>
<protein>
    <submittedName>
        <fullName evidence="5">MarR family transcriptional regulator</fullName>
    </submittedName>
</protein>
<comment type="caution">
    <text evidence="5">The sequence shown here is derived from an EMBL/GenBank/DDBJ whole genome shotgun (WGS) entry which is preliminary data.</text>
</comment>
<dbReference type="SMART" id="SM00347">
    <property type="entry name" value="HTH_MARR"/>
    <property type="match status" value="1"/>
</dbReference>
<name>A0A1X0CWE0_9MYCO</name>
<accession>A0A1X0CWE0</accession>
<dbReference type="Gene3D" id="1.10.10.10">
    <property type="entry name" value="Winged helix-like DNA-binding domain superfamily/Winged helix DNA-binding domain"/>
    <property type="match status" value="1"/>
</dbReference>
<evidence type="ECO:0000259" key="4">
    <source>
        <dbReference type="PROSITE" id="PS50995"/>
    </source>
</evidence>
<evidence type="ECO:0000313" key="5">
    <source>
        <dbReference type="EMBL" id="ORA64398.1"/>
    </source>
</evidence>
<dbReference type="AlphaFoldDB" id="A0A1X0CWE0"/>
<dbReference type="InterPro" id="IPR000835">
    <property type="entry name" value="HTH_MarR-typ"/>
</dbReference>
<dbReference type="PANTHER" id="PTHR33164">
    <property type="entry name" value="TRANSCRIPTIONAL REGULATOR, MARR FAMILY"/>
    <property type="match status" value="1"/>
</dbReference>
<dbReference type="EMBL" id="MVHP01000019">
    <property type="protein sequence ID" value="ORA64398.1"/>
    <property type="molecule type" value="Genomic_DNA"/>
</dbReference>
<dbReference type="STRING" id="81858.BST23_16650"/>
<keyword evidence="1" id="KW-0805">Transcription regulation</keyword>
<dbReference type="PANTHER" id="PTHR33164:SF99">
    <property type="entry name" value="MARR FAMILY REGULATORY PROTEIN"/>
    <property type="match status" value="1"/>
</dbReference>
<dbReference type="SUPFAM" id="SSF46785">
    <property type="entry name" value="Winged helix' DNA-binding domain"/>
    <property type="match status" value="1"/>
</dbReference>
<gene>
    <name evidence="5" type="ORF">BST23_16650</name>
</gene>
<proteinExistence type="predicted"/>
<keyword evidence="3" id="KW-0804">Transcription</keyword>
<organism evidence="5 6">
    <name type="scientific">Mycolicibacterium elephantis</name>
    <dbReference type="NCBI Taxonomy" id="81858"/>
    <lineage>
        <taxon>Bacteria</taxon>
        <taxon>Bacillati</taxon>
        <taxon>Actinomycetota</taxon>
        <taxon>Actinomycetes</taxon>
        <taxon>Mycobacteriales</taxon>
        <taxon>Mycobacteriaceae</taxon>
        <taxon>Mycolicibacterium</taxon>
    </lineage>
</organism>
<dbReference type="InterPro" id="IPR055166">
    <property type="entry name" value="Transc_reg_Sar_Rot_HTH"/>
</dbReference>